<keyword evidence="4 6" id="KW-0472">Membrane</keyword>
<dbReference type="AlphaFoldDB" id="A0A2R6PVS0"/>
<comment type="caution">
    <text evidence="8">The sequence shown here is derived from an EMBL/GenBank/DDBJ whole genome shotgun (WGS) entry which is preliminary data.</text>
</comment>
<protein>
    <submittedName>
        <fullName evidence="8">ABC transporter B family member 11 like</fullName>
    </submittedName>
</protein>
<evidence type="ECO:0000256" key="1">
    <source>
        <dbReference type="ARBA" id="ARBA00004141"/>
    </source>
</evidence>
<dbReference type="Proteomes" id="UP000241394">
    <property type="component" value="Chromosome LG22"/>
</dbReference>
<keyword evidence="3 6" id="KW-1133">Transmembrane helix</keyword>
<accession>A0A2R6PVS0</accession>
<dbReference type="Gene3D" id="1.20.1560.10">
    <property type="entry name" value="ABC transporter type 1, transmembrane domain"/>
    <property type="match status" value="1"/>
</dbReference>
<dbReference type="InterPro" id="IPR039421">
    <property type="entry name" value="Type_1_exporter"/>
</dbReference>
<proteinExistence type="predicted"/>
<dbReference type="EMBL" id="NKQK01000022">
    <property type="protein sequence ID" value="PSR97839.1"/>
    <property type="molecule type" value="Genomic_DNA"/>
</dbReference>
<organism evidence="8 9">
    <name type="scientific">Actinidia chinensis var. chinensis</name>
    <name type="common">Chinese soft-hair kiwi</name>
    <dbReference type="NCBI Taxonomy" id="1590841"/>
    <lineage>
        <taxon>Eukaryota</taxon>
        <taxon>Viridiplantae</taxon>
        <taxon>Streptophyta</taxon>
        <taxon>Embryophyta</taxon>
        <taxon>Tracheophyta</taxon>
        <taxon>Spermatophyta</taxon>
        <taxon>Magnoliopsida</taxon>
        <taxon>eudicotyledons</taxon>
        <taxon>Gunneridae</taxon>
        <taxon>Pentapetalae</taxon>
        <taxon>asterids</taxon>
        <taxon>Ericales</taxon>
        <taxon>Actinidiaceae</taxon>
        <taxon>Actinidia</taxon>
    </lineage>
</organism>
<reference evidence="8 9" key="1">
    <citation type="submission" date="2017-07" db="EMBL/GenBank/DDBJ databases">
        <title>An improved, manually edited Actinidia chinensis var. chinensis (kiwifruit) genome highlights the challenges associated with draft genomes and gene prediction in plants.</title>
        <authorList>
            <person name="Pilkington S."/>
            <person name="Crowhurst R."/>
            <person name="Hilario E."/>
            <person name="Nardozza S."/>
            <person name="Fraser L."/>
            <person name="Peng Y."/>
            <person name="Gunaseelan K."/>
            <person name="Simpson R."/>
            <person name="Tahir J."/>
            <person name="Deroles S."/>
            <person name="Templeton K."/>
            <person name="Luo Z."/>
            <person name="Davy M."/>
            <person name="Cheng C."/>
            <person name="Mcneilage M."/>
            <person name="Scaglione D."/>
            <person name="Liu Y."/>
            <person name="Zhang Q."/>
            <person name="Datson P."/>
            <person name="De Silva N."/>
            <person name="Gardiner S."/>
            <person name="Bassett H."/>
            <person name="Chagne D."/>
            <person name="Mccallum J."/>
            <person name="Dzierzon H."/>
            <person name="Deng C."/>
            <person name="Wang Y.-Y."/>
            <person name="Barron N."/>
            <person name="Manako K."/>
            <person name="Bowen J."/>
            <person name="Foster T."/>
            <person name="Erridge Z."/>
            <person name="Tiffin H."/>
            <person name="Waite C."/>
            <person name="Davies K."/>
            <person name="Grierson E."/>
            <person name="Laing W."/>
            <person name="Kirk R."/>
            <person name="Chen X."/>
            <person name="Wood M."/>
            <person name="Montefiori M."/>
            <person name="Brummell D."/>
            <person name="Schwinn K."/>
            <person name="Catanach A."/>
            <person name="Fullerton C."/>
            <person name="Li D."/>
            <person name="Meiyalaghan S."/>
            <person name="Nieuwenhuizen N."/>
            <person name="Read N."/>
            <person name="Prakash R."/>
            <person name="Hunter D."/>
            <person name="Zhang H."/>
            <person name="Mckenzie M."/>
            <person name="Knabel M."/>
            <person name="Harris A."/>
            <person name="Allan A."/>
            <person name="Chen A."/>
            <person name="Janssen B."/>
            <person name="Plunkett B."/>
            <person name="Dwamena C."/>
            <person name="Voogd C."/>
            <person name="Leif D."/>
            <person name="Lafferty D."/>
            <person name="Souleyre E."/>
            <person name="Varkonyi-Gasic E."/>
            <person name="Gambi F."/>
            <person name="Hanley J."/>
            <person name="Yao J.-L."/>
            <person name="Cheung J."/>
            <person name="David K."/>
            <person name="Warren B."/>
            <person name="Marsh K."/>
            <person name="Snowden K."/>
            <person name="Lin-Wang K."/>
            <person name="Brian L."/>
            <person name="Martinez-Sanchez M."/>
            <person name="Wang M."/>
            <person name="Ileperuma N."/>
            <person name="Macnee N."/>
            <person name="Campin R."/>
            <person name="Mcatee P."/>
            <person name="Drummond R."/>
            <person name="Espley R."/>
            <person name="Ireland H."/>
            <person name="Wu R."/>
            <person name="Atkinson R."/>
            <person name="Karunairetnam S."/>
            <person name="Bulley S."/>
            <person name="Chunkath S."/>
            <person name="Hanley Z."/>
            <person name="Storey R."/>
            <person name="Thrimawithana A."/>
            <person name="Thomson S."/>
            <person name="David C."/>
            <person name="Testolin R."/>
        </authorList>
    </citation>
    <scope>NUCLEOTIDE SEQUENCE [LARGE SCALE GENOMIC DNA]</scope>
    <source>
        <strain evidence="9">cv. Red5</strain>
        <tissue evidence="8">Young leaf</tissue>
    </source>
</reference>
<feature type="transmembrane region" description="Helical" evidence="6">
    <location>
        <begin position="221"/>
        <end position="240"/>
    </location>
</feature>
<feature type="compositionally biased region" description="Basic and acidic residues" evidence="5">
    <location>
        <begin position="1"/>
        <end position="16"/>
    </location>
</feature>
<feature type="compositionally biased region" description="Polar residues" evidence="5">
    <location>
        <begin position="17"/>
        <end position="27"/>
    </location>
</feature>
<dbReference type="GO" id="GO:0005524">
    <property type="term" value="F:ATP binding"/>
    <property type="evidence" value="ECO:0007669"/>
    <property type="project" value="InterPro"/>
</dbReference>
<feature type="transmembrane region" description="Helical" evidence="6">
    <location>
        <begin position="313"/>
        <end position="334"/>
    </location>
</feature>
<feature type="transmembrane region" description="Helical" evidence="6">
    <location>
        <begin position="267"/>
        <end position="293"/>
    </location>
</feature>
<gene>
    <name evidence="8" type="ORF">CEY00_Acc24486</name>
</gene>
<evidence type="ECO:0000256" key="3">
    <source>
        <dbReference type="ARBA" id="ARBA00022989"/>
    </source>
</evidence>
<keyword evidence="2 6" id="KW-0812">Transmembrane</keyword>
<dbReference type="Pfam" id="PF00664">
    <property type="entry name" value="ABC_membrane"/>
    <property type="match status" value="1"/>
</dbReference>
<evidence type="ECO:0000256" key="6">
    <source>
        <dbReference type="SAM" id="Phobius"/>
    </source>
</evidence>
<dbReference type="GO" id="GO:0140359">
    <property type="term" value="F:ABC-type transporter activity"/>
    <property type="evidence" value="ECO:0007669"/>
    <property type="project" value="InterPro"/>
</dbReference>
<dbReference type="InterPro" id="IPR011527">
    <property type="entry name" value="ABC1_TM_dom"/>
</dbReference>
<dbReference type="Gramene" id="PSR97839">
    <property type="protein sequence ID" value="PSR97839"/>
    <property type="gene ID" value="CEY00_Acc24486"/>
</dbReference>
<evidence type="ECO:0000256" key="2">
    <source>
        <dbReference type="ARBA" id="ARBA00022692"/>
    </source>
</evidence>
<feature type="domain" description="ABC transmembrane type-1" evidence="7">
    <location>
        <begin position="73"/>
        <end position="336"/>
    </location>
</feature>
<comment type="subcellular location">
    <subcellularLocation>
        <location evidence="1">Membrane</location>
        <topology evidence="1">Multi-pass membrane protein</topology>
    </subcellularLocation>
</comment>
<evidence type="ECO:0000256" key="4">
    <source>
        <dbReference type="ARBA" id="ARBA00023136"/>
    </source>
</evidence>
<feature type="transmembrane region" description="Helical" evidence="6">
    <location>
        <begin position="196"/>
        <end position="215"/>
    </location>
</feature>
<dbReference type="SUPFAM" id="SSF90123">
    <property type="entry name" value="ABC transporter transmembrane region"/>
    <property type="match status" value="1"/>
</dbReference>
<dbReference type="GO" id="GO:0005886">
    <property type="term" value="C:plasma membrane"/>
    <property type="evidence" value="ECO:0007669"/>
    <property type="project" value="TreeGrafter"/>
</dbReference>
<dbReference type="PROSITE" id="PS50929">
    <property type="entry name" value="ABC_TM1F"/>
    <property type="match status" value="1"/>
</dbReference>
<dbReference type="OrthoDB" id="6500128at2759"/>
<dbReference type="CDD" id="cd18577">
    <property type="entry name" value="ABC_6TM_Pgp_ABCB1_D1_like"/>
    <property type="match status" value="1"/>
</dbReference>
<name>A0A2R6PVS0_ACTCC</name>
<dbReference type="OMA" id="FARGWDM"/>
<reference evidence="9" key="2">
    <citation type="journal article" date="2018" name="BMC Genomics">
        <title>A manually annotated Actinidia chinensis var. chinensis (kiwifruit) genome highlights the challenges associated with draft genomes and gene prediction in plants.</title>
        <authorList>
            <person name="Pilkington S.M."/>
            <person name="Crowhurst R."/>
            <person name="Hilario E."/>
            <person name="Nardozza S."/>
            <person name="Fraser L."/>
            <person name="Peng Y."/>
            <person name="Gunaseelan K."/>
            <person name="Simpson R."/>
            <person name="Tahir J."/>
            <person name="Deroles S.C."/>
            <person name="Templeton K."/>
            <person name="Luo Z."/>
            <person name="Davy M."/>
            <person name="Cheng C."/>
            <person name="McNeilage M."/>
            <person name="Scaglione D."/>
            <person name="Liu Y."/>
            <person name="Zhang Q."/>
            <person name="Datson P."/>
            <person name="De Silva N."/>
            <person name="Gardiner S.E."/>
            <person name="Bassett H."/>
            <person name="Chagne D."/>
            <person name="McCallum J."/>
            <person name="Dzierzon H."/>
            <person name="Deng C."/>
            <person name="Wang Y.Y."/>
            <person name="Barron L."/>
            <person name="Manako K."/>
            <person name="Bowen J."/>
            <person name="Foster T.M."/>
            <person name="Erridge Z.A."/>
            <person name="Tiffin H."/>
            <person name="Waite C.N."/>
            <person name="Davies K.M."/>
            <person name="Grierson E.P."/>
            <person name="Laing W.A."/>
            <person name="Kirk R."/>
            <person name="Chen X."/>
            <person name="Wood M."/>
            <person name="Montefiori M."/>
            <person name="Brummell D.A."/>
            <person name="Schwinn K.E."/>
            <person name="Catanach A."/>
            <person name="Fullerton C."/>
            <person name="Li D."/>
            <person name="Meiyalaghan S."/>
            <person name="Nieuwenhuizen N."/>
            <person name="Read N."/>
            <person name="Prakash R."/>
            <person name="Hunter D."/>
            <person name="Zhang H."/>
            <person name="McKenzie M."/>
            <person name="Knabel M."/>
            <person name="Harris A."/>
            <person name="Allan A.C."/>
            <person name="Gleave A."/>
            <person name="Chen A."/>
            <person name="Janssen B.J."/>
            <person name="Plunkett B."/>
            <person name="Ampomah-Dwamena C."/>
            <person name="Voogd C."/>
            <person name="Leif D."/>
            <person name="Lafferty D."/>
            <person name="Souleyre E.J.F."/>
            <person name="Varkonyi-Gasic E."/>
            <person name="Gambi F."/>
            <person name="Hanley J."/>
            <person name="Yao J.L."/>
            <person name="Cheung J."/>
            <person name="David K.M."/>
            <person name="Warren B."/>
            <person name="Marsh K."/>
            <person name="Snowden K.C."/>
            <person name="Lin-Wang K."/>
            <person name="Brian L."/>
            <person name="Martinez-Sanchez M."/>
            <person name="Wang M."/>
            <person name="Ileperuma N."/>
            <person name="Macnee N."/>
            <person name="Campin R."/>
            <person name="McAtee P."/>
            <person name="Drummond R.S.M."/>
            <person name="Espley R.V."/>
            <person name="Ireland H.S."/>
            <person name="Wu R."/>
            <person name="Atkinson R.G."/>
            <person name="Karunairetnam S."/>
            <person name="Bulley S."/>
            <person name="Chunkath S."/>
            <person name="Hanley Z."/>
            <person name="Storey R."/>
            <person name="Thrimawithana A.H."/>
            <person name="Thomson S."/>
            <person name="David C."/>
            <person name="Testolin R."/>
            <person name="Huang H."/>
            <person name="Hellens R.P."/>
            <person name="Schaffer R.J."/>
        </authorList>
    </citation>
    <scope>NUCLEOTIDE SEQUENCE [LARGE SCALE GENOMIC DNA]</scope>
    <source>
        <strain evidence="9">cv. Red5</strain>
    </source>
</reference>
<feature type="transmembrane region" description="Helical" evidence="6">
    <location>
        <begin position="120"/>
        <end position="141"/>
    </location>
</feature>
<feature type="region of interest" description="Disordered" evidence="5">
    <location>
        <begin position="1"/>
        <end position="42"/>
    </location>
</feature>
<dbReference type="InParanoid" id="A0A2R6PVS0"/>
<evidence type="ECO:0000313" key="9">
    <source>
        <dbReference type="Proteomes" id="UP000241394"/>
    </source>
</evidence>
<dbReference type="PANTHER" id="PTHR24222:SF63">
    <property type="entry name" value="ATP BINDING CASSETTE SUBFAMILY B"/>
    <property type="match status" value="1"/>
</dbReference>
<evidence type="ECO:0000259" key="7">
    <source>
        <dbReference type="PROSITE" id="PS50929"/>
    </source>
</evidence>
<dbReference type="InterPro" id="IPR036640">
    <property type="entry name" value="ABC1_TM_sf"/>
</dbReference>
<dbReference type="PANTHER" id="PTHR24222">
    <property type="entry name" value="ABC TRANSPORTER B FAMILY"/>
    <property type="match status" value="1"/>
</dbReference>
<keyword evidence="9" id="KW-1185">Reference proteome</keyword>
<dbReference type="STRING" id="1590841.A0A2R6PVS0"/>
<sequence>MAKESGFDKDITDKEQITASMQHSPNTETEKTPEKFGNFQDSDRSKKKKEVVNILPYYKLFSFSDSTDYVLMIVGTLTAIGNGSVCPLRAVLLGEVIDSFGEIVNTRQVVHQVSKVALKYVYLAVGSGVAAFFQVVCWVVTGERQAARIRSLYLRTILRQEIGFFDKEINTGETIGRMSGDTFLIGDAMGEKVGKFIQLVATFLGGFVIALIKGWLLTLVLLLSVPALVISGGIMSILMAKLTSRGQSAYTQAGTVVEQTIGSIRTIWSAIGLGGLGSGVFMFFIFCTYSMAVWYGAKMIIHKDYSGGKVMNVIAAVLTASFSLGQASPCLSAFTSRQVAAFKMFETFSSKPEIDPYDTNGRKLDDIHGDIGYLLQLSSKSR</sequence>
<evidence type="ECO:0000256" key="5">
    <source>
        <dbReference type="SAM" id="MobiDB-lite"/>
    </source>
</evidence>
<evidence type="ECO:0000313" key="8">
    <source>
        <dbReference type="EMBL" id="PSR97839.1"/>
    </source>
</evidence>